<dbReference type="EMBL" id="CAAALY010258284">
    <property type="protein sequence ID" value="VEL38572.1"/>
    <property type="molecule type" value="Genomic_DNA"/>
</dbReference>
<feature type="compositionally biased region" description="Basic and acidic residues" evidence="1">
    <location>
        <begin position="53"/>
        <end position="69"/>
    </location>
</feature>
<proteinExistence type="predicted"/>
<keyword evidence="3" id="KW-1185">Reference proteome</keyword>
<sequence length="83" mass="9311">MKSCSVRWASLEADLRSLQGRSATRASNGYPSGSLKMVKNRLFCNPLTSTQDVDLRQRSSKSPVEEYRFHSSSGPRLQKMTSD</sequence>
<organism evidence="2 3">
    <name type="scientific">Protopolystoma xenopodis</name>
    <dbReference type="NCBI Taxonomy" id="117903"/>
    <lineage>
        <taxon>Eukaryota</taxon>
        <taxon>Metazoa</taxon>
        <taxon>Spiralia</taxon>
        <taxon>Lophotrochozoa</taxon>
        <taxon>Platyhelminthes</taxon>
        <taxon>Monogenea</taxon>
        <taxon>Polyopisthocotylea</taxon>
        <taxon>Polystomatidea</taxon>
        <taxon>Polystomatidae</taxon>
        <taxon>Protopolystoma</taxon>
    </lineage>
</organism>
<comment type="caution">
    <text evidence="2">The sequence shown here is derived from an EMBL/GenBank/DDBJ whole genome shotgun (WGS) entry which is preliminary data.</text>
</comment>
<dbReference type="Proteomes" id="UP000784294">
    <property type="component" value="Unassembled WGS sequence"/>
</dbReference>
<evidence type="ECO:0000313" key="2">
    <source>
        <dbReference type="EMBL" id="VEL38572.1"/>
    </source>
</evidence>
<evidence type="ECO:0000256" key="1">
    <source>
        <dbReference type="SAM" id="MobiDB-lite"/>
    </source>
</evidence>
<name>A0A448XK38_9PLAT</name>
<protein>
    <submittedName>
        <fullName evidence="2">Uncharacterized protein</fullName>
    </submittedName>
</protein>
<reference evidence="2" key="1">
    <citation type="submission" date="2018-11" db="EMBL/GenBank/DDBJ databases">
        <authorList>
            <consortium name="Pathogen Informatics"/>
        </authorList>
    </citation>
    <scope>NUCLEOTIDE SEQUENCE</scope>
</reference>
<feature type="region of interest" description="Disordered" evidence="1">
    <location>
        <begin position="53"/>
        <end position="83"/>
    </location>
</feature>
<evidence type="ECO:0000313" key="3">
    <source>
        <dbReference type="Proteomes" id="UP000784294"/>
    </source>
</evidence>
<dbReference type="AlphaFoldDB" id="A0A448XK38"/>
<gene>
    <name evidence="2" type="ORF">PXEA_LOCUS32012</name>
</gene>
<accession>A0A448XK38</accession>
<feature type="compositionally biased region" description="Polar residues" evidence="1">
    <location>
        <begin position="70"/>
        <end position="83"/>
    </location>
</feature>